<dbReference type="EMBL" id="JBANRG010000012">
    <property type="protein sequence ID" value="KAK7461659.1"/>
    <property type="molecule type" value="Genomic_DNA"/>
</dbReference>
<evidence type="ECO:0000256" key="4">
    <source>
        <dbReference type="ARBA" id="ARBA00012483"/>
    </source>
</evidence>
<evidence type="ECO:0000256" key="13">
    <source>
        <dbReference type="SAM" id="Phobius"/>
    </source>
</evidence>
<evidence type="ECO:0000313" key="16">
    <source>
        <dbReference type="EMBL" id="KAK7461659.1"/>
    </source>
</evidence>
<dbReference type="PANTHER" id="PTHR13145">
    <property type="entry name" value="SSM4 PROTEIN"/>
    <property type="match status" value="1"/>
</dbReference>
<dbReference type="PANTHER" id="PTHR13145:SF0">
    <property type="entry name" value="E3 UBIQUITIN-PROTEIN LIGASE MARCHF6"/>
    <property type="match status" value="1"/>
</dbReference>
<keyword evidence="7" id="KW-0479">Metal-binding</keyword>
<comment type="caution">
    <text evidence="15">The sequence shown here is derived from an EMBL/GenBank/DDBJ whole genome shotgun (WGS) entry which is preliminary data.</text>
</comment>
<dbReference type="Proteomes" id="UP001498398">
    <property type="component" value="Unassembled WGS sequence"/>
</dbReference>
<comment type="subcellular location">
    <subcellularLocation>
        <location evidence="2">Membrane</location>
        <topology evidence="2">Multi-pass membrane protein</topology>
    </subcellularLocation>
</comment>
<organism evidence="15 17">
    <name type="scientific">Marasmiellus scandens</name>
    <dbReference type="NCBI Taxonomy" id="2682957"/>
    <lineage>
        <taxon>Eukaryota</taxon>
        <taxon>Fungi</taxon>
        <taxon>Dikarya</taxon>
        <taxon>Basidiomycota</taxon>
        <taxon>Agaricomycotina</taxon>
        <taxon>Agaricomycetes</taxon>
        <taxon>Agaricomycetidae</taxon>
        <taxon>Agaricales</taxon>
        <taxon>Marasmiineae</taxon>
        <taxon>Omphalotaceae</taxon>
        <taxon>Marasmiellus</taxon>
    </lineage>
</organism>
<evidence type="ECO:0000256" key="9">
    <source>
        <dbReference type="ARBA" id="ARBA00022786"/>
    </source>
</evidence>
<keyword evidence="12 13" id="KW-0472">Membrane</keyword>
<evidence type="ECO:0000256" key="5">
    <source>
        <dbReference type="ARBA" id="ARBA00022679"/>
    </source>
</evidence>
<feature type="transmembrane region" description="Helical" evidence="13">
    <location>
        <begin position="409"/>
        <end position="425"/>
    </location>
</feature>
<keyword evidence="9" id="KW-0833">Ubl conjugation pathway</keyword>
<evidence type="ECO:0000256" key="1">
    <source>
        <dbReference type="ARBA" id="ARBA00000900"/>
    </source>
</evidence>
<dbReference type="SMART" id="SM00744">
    <property type="entry name" value="RINGv"/>
    <property type="match status" value="1"/>
</dbReference>
<dbReference type="SUPFAM" id="SSF57850">
    <property type="entry name" value="RING/U-box"/>
    <property type="match status" value="1"/>
</dbReference>
<keyword evidence="8" id="KW-0863">Zinc-finger</keyword>
<evidence type="ECO:0000313" key="17">
    <source>
        <dbReference type="Proteomes" id="UP001498398"/>
    </source>
</evidence>
<evidence type="ECO:0000256" key="2">
    <source>
        <dbReference type="ARBA" id="ARBA00004141"/>
    </source>
</evidence>
<evidence type="ECO:0000256" key="6">
    <source>
        <dbReference type="ARBA" id="ARBA00022692"/>
    </source>
</evidence>
<feature type="transmembrane region" description="Helical" evidence="13">
    <location>
        <begin position="146"/>
        <end position="166"/>
    </location>
</feature>
<dbReference type="Pfam" id="PF12906">
    <property type="entry name" value="RINGv"/>
    <property type="match status" value="1"/>
</dbReference>
<feature type="domain" description="RING-CH-type" evidence="14">
    <location>
        <begin position="1"/>
        <end position="61"/>
    </location>
</feature>
<keyword evidence="10" id="KW-0862">Zinc</keyword>
<dbReference type="EC" id="2.3.2.27" evidence="4"/>
<dbReference type="CDD" id="cd16702">
    <property type="entry name" value="RING_CH-C4HC3_MARCH6"/>
    <property type="match status" value="1"/>
</dbReference>
<feature type="transmembrane region" description="Helical" evidence="13">
    <location>
        <begin position="88"/>
        <end position="113"/>
    </location>
</feature>
<keyword evidence="11 13" id="KW-1133">Transmembrane helix</keyword>
<gene>
    <name evidence="16" type="ORF">VKT23_008086</name>
    <name evidence="15" type="ORF">VKT23_020285</name>
</gene>
<comment type="pathway">
    <text evidence="3">Protein modification; protein ubiquitination.</text>
</comment>
<proteinExistence type="predicted"/>
<keyword evidence="6 13" id="KW-0812">Transmembrane</keyword>
<evidence type="ECO:0000256" key="3">
    <source>
        <dbReference type="ARBA" id="ARBA00004906"/>
    </source>
</evidence>
<evidence type="ECO:0000256" key="12">
    <source>
        <dbReference type="ARBA" id="ARBA00023136"/>
    </source>
</evidence>
<dbReference type="InterPro" id="IPR013083">
    <property type="entry name" value="Znf_RING/FYVE/PHD"/>
</dbReference>
<evidence type="ECO:0000256" key="10">
    <source>
        <dbReference type="ARBA" id="ARBA00022833"/>
    </source>
</evidence>
<dbReference type="Gene3D" id="3.30.40.10">
    <property type="entry name" value="Zinc/RING finger domain, C3HC4 (zinc finger)"/>
    <property type="match status" value="1"/>
</dbReference>
<reference evidence="15 17" key="1">
    <citation type="submission" date="2024-01" db="EMBL/GenBank/DDBJ databases">
        <title>A draft genome for the cacao thread blight pathogen Marasmiellus scandens.</title>
        <authorList>
            <person name="Baruah I.K."/>
            <person name="Leung J."/>
            <person name="Bukari Y."/>
            <person name="Amoako-Attah I."/>
            <person name="Meinhardt L.W."/>
            <person name="Bailey B.A."/>
            <person name="Cohen S.P."/>
        </authorList>
    </citation>
    <scope>NUCLEOTIDE SEQUENCE [LARGE SCALE GENOMIC DNA]</scope>
    <source>
        <strain evidence="15 17">GH-19</strain>
    </source>
</reference>
<accession>A0ABR1IJB0</accession>
<name>A0ABR1IJB0_9AGAR</name>
<keyword evidence="17" id="KW-1185">Reference proteome</keyword>
<dbReference type="EMBL" id="JBANRG010000129">
    <property type="protein sequence ID" value="KAK7434235.1"/>
    <property type="molecule type" value="Genomic_DNA"/>
</dbReference>
<evidence type="ECO:0000313" key="15">
    <source>
        <dbReference type="EMBL" id="KAK7434235.1"/>
    </source>
</evidence>
<evidence type="ECO:0000259" key="14">
    <source>
        <dbReference type="PROSITE" id="PS51292"/>
    </source>
</evidence>
<sequence>MDNEYAECRICRDPPGTDKPLFHPCKCKGSIEKVHQDCVQEWLTHSKKTTCDLCGHPFTFTKEYVPGMPTVLPPMVMALELAQRVTSILLFTLRVLLMAVIWLLIVLIFAIMLQKLFMLFAKTTFPVKDELVHQHTGSWASFFLDIPAGLVVFLTLLLASIAVRYFRALVRLLPLMDIDITEDSLLPPVPPLPSASPPLETLYLTKRRGRKWMSDYDETPTGEDDFQVQLAEGNGKSALKFAPLRMDVQHQALDDHYLRTKKVVHFRGGLETDAARGLLQVRKDRREQLTRILMAKVINTGIRRHIPVAVLQNVEPDTAFVSKGFPIVHLEAPRTSVPFPLVSAIQPKVGEQNDEKNQQKAVLPKFDFTVRPLAFKVKAQSNKPSMKDRFARRIIEILHFLGRLTRCKLIFMGLCTVIIGCQLSINH</sequence>
<evidence type="ECO:0000256" key="8">
    <source>
        <dbReference type="ARBA" id="ARBA00022771"/>
    </source>
</evidence>
<keyword evidence="5" id="KW-0808">Transferase</keyword>
<protein>
    <recommendedName>
        <fullName evidence="4">RING-type E3 ubiquitin transferase</fullName>
        <ecNumber evidence="4">2.3.2.27</ecNumber>
    </recommendedName>
</protein>
<dbReference type="InterPro" id="IPR011016">
    <property type="entry name" value="Znf_RING-CH"/>
</dbReference>
<evidence type="ECO:0000256" key="7">
    <source>
        <dbReference type="ARBA" id="ARBA00022723"/>
    </source>
</evidence>
<dbReference type="PROSITE" id="PS51292">
    <property type="entry name" value="ZF_RING_CH"/>
    <property type="match status" value="1"/>
</dbReference>
<comment type="catalytic activity">
    <reaction evidence="1">
        <text>S-ubiquitinyl-[E2 ubiquitin-conjugating enzyme]-L-cysteine + [acceptor protein]-L-lysine = [E2 ubiquitin-conjugating enzyme]-L-cysteine + N(6)-ubiquitinyl-[acceptor protein]-L-lysine.</text>
        <dbReference type="EC" id="2.3.2.27"/>
    </reaction>
</comment>
<evidence type="ECO:0000256" key="11">
    <source>
        <dbReference type="ARBA" id="ARBA00022989"/>
    </source>
</evidence>